<dbReference type="Gene3D" id="3.30.70.270">
    <property type="match status" value="1"/>
</dbReference>
<dbReference type="SUPFAM" id="SSF141868">
    <property type="entry name" value="EAL domain-like"/>
    <property type="match status" value="1"/>
</dbReference>
<dbReference type="InterPro" id="IPR029787">
    <property type="entry name" value="Nucleotide_cyclase"/>
</dbReference>
<dbReference type="EMBL" id="JACJVJ010000001">
    <property type="protein sequence ID" value="MBC2777692.1"/>
    <property type="molecule type" value="Genomic_DNA"/>
</dbReference>
<keyword evidence="2" id="KW-1133">Transmembrane helix</keyword>
<feature type="region of interest" description="Disordered" evidence="1">
    <location>
        <begin position="1"/>
        <end position="21"/>
    </location>
</feature>
<name>A0A842HXM0_9SPHN</name>
<dbReference type="InterPro" id="IPR043128">
    <property type="entry name" value="Rev_trsase/Diguanyl_cyclase"/>
</dbReference>
<evidence type="ECO:0000259" key="3">
    <source>
        <dbReference type="PROSITE" id="PS50883"/>
    </source>
</evidence>
<dbReference type="InterPro" id="IPR052155">
    <property type="entry name" value="Biofilm_reg_signaling"/>
</dbReference>
<feature type="domain" description="EAL" evidence="3">
    <location>
        <begin position="276"/>
        <end position="526"/>
    </location>
</feature>
<dbReference type="InterPro" id="IPR001633">
    <property type="entry name" value="EAL_dom"/>
</dbReference>
<feature type="transmembrane region" description="Helical" evidence="2">
    <location>
        <begin position="62"/>
        <end position="79"/>
    </location>
</feature>
<feature type="domain" description="GGDEF" evidence="4">
    <location>
        <begin position="133"/>
        <end position="267"/>
    </location>
</feature>
<dbReference type="RefSeq" id="WP_185800885.1">
    <property type="nucleotide sequence ID" value="NZ_JACJVJ010000001.1"/>
</dbReference>
<dbReference type="AlphaFoldDB" id="A0A842HXM0"/>
<sequence length="551" mass="60258">MSDAETSEPVPEPAPVDPVAVEEQPRSLISAAIAMAAILMFAALGGEVVGNIIAGTATKRDPILAVALLLNIALILIGWRHHNEVTEQIAEHAEAAKRAKLLASRDPLTGFLNRRALASEAGDLINKAGARNKVVAMFVIDLDSFKYVNDLNGHHIGDFLLREVGKRIVETMPGSALCARLGGDEFAAAFQFDAANPSAVDAIADELIERVSQPFMIENQSIQTSASVGVARSDHDCNSVETLLRRADIAMYAAKRQGKNRAVWFDGSMERLLEERNRVEAGMRQGIPAGEFAPYYEPQVDLMTGRLHGFEVLARWEHPEQGVIMPDQFITVAEECGLIAELSECVMRRAFIEGRDWDPQISLSVNISPAQLKDPWLAQKIIKLLTETNFPANRLEIEITETALFDNLGIAQSIITSLKNQGIRVALDDFGTGYSSLAHLRALPFDRIKIDRSFVTSINKDSESAAIVDAITRLGTSLGMPITAEGIEDEKIADILKGLGNMAGQGWHFGKPMAIGKTRRMLADLDMLTARSSEEIAKEAMEELRKLRRTG</sequence>
<keyword evidence="2" id="KW-0812">Transmembrane</keyword>
<dbReference type="CDD" id="cd01948">
    <property type="entry name" value="EAL"/>
    <property type="match status" value="1"/>
</dbReference>
<dbReference type="InterPro" id="IPR035919">
    <property type="entry name" value="EAL_sf"/>
</dbReference>
<keyword evidence="6" id="KW-1185">Reference proteome</keyword>
<dbReference type="PROSITE" id="PS50883">
    <property type="entry name" value="EAL"/>
    <property type="match status" value="1"/>
</dbReference>
<evidence type="ECO:0000256" key="1">
    <source>
        <dbReference type="SAM" id="MobiDB-lite"/>
    </source>
</evidence>
<keyword evidence="2" id="KW-0472">Membrane</keyword>
<dbReference type="SUPFAM" id="SSF55073">
    <property type="entry name" value="Nucleotide cyclase"/>
    <property type="match status" value="1"/>
</dbReference>
<dbReference type="Pfam" id="PF00990">
    <property type="entry name" value="GGDEF"/>
    <property type="match status" value="1"/>
</dbReference>
<evidence type="ECO:0000313" key="5">
    <source>
        <dbReference type="EMBL" id="MBC2777692.1"/>
    </source>
</evidence>
<dbReference type="Proteomes" id="UP000564378">
    <property type="component" value="Unassembled WGS sequence"/>
</dbReference>
<evidence type="ECO:0000259" key="4">
    <source>
        <dbReference type="PROSITE" id="PS50887"/>
    </source>
</evidence>
<dbReference type="CDD" id="cd01949">
    <property type="entry name" value="GGDEF"/>
    <property type="match status" value="1"/>
</dbReference>
<dbReference type="Gene3D" id="3.20.20.450">
    <property type="entry name" value="EAL domain"/>
    <property type="match status" value="1"/>
</dbReference>
<organism evidence="5 6">
    <name type="scientific">Parasphingopyxis marina</name>
    <dbReference type="NCBI Taxonomy" id="2761622"/>
    <lineage>
        <taxon>Bacteria</taxon>
        <taxon>Pseudomonadati</taxon>
        <taxon>Pseudomonadota</taxon>
        <taxon>Alphaproteobacteria</taxon>
        <taxon>Sphingomonadales</taxon>
        <taxon>Sphingomonadaceae</taxon>
        <taxon>Parasphingopyxis</taxon>
    </lineage>
</organism>
<dbReference type="Pfam" id="PF00563">
    <property type="entry name" value="EAL"/>
    <property type="match status" value="1"/>
</dbReference>
<comment type="caution">
    <text evidence="5">The sequence shown here is derived from an EMBL/GenBank/DDBJ whole genome shotgun (WGS) entry which is preliminary data.</text>
</comment>
<accession>A0A842HXM0</accession>
<dbReference type="InterPro" id="IPR000160">
    <property type="entry name" value="GGDEF_dom"/>
</dbReference>
<dbReference type="PANTHER" id="PTHR44757">
    <property type="entry name" value="DIGUANYLATE CYCLASE DGCP"/>
    <property type="match status" value="1"/>
</dbReference>
<dbReference type="PROSITE" id="PS50887">
    <property type="entry name" value="GGDEF"/>
    <property type="match status" value="1"/>
</dbReference>
<protein>
    <submittedName>
        <fullName evidence="5">EAL domain-containing protein</fullName>
    </submittedName>
</protein>
<dbReference type="NCBIfam" id="TIGR00254">
    <property type="entry name" value="GGDEF"/>
    <property type="match status" value="1"/>
</dbReference>
<evidence type="ECO:0000256" key="2">
    <source>
        <dbReference type="SAM" id="Phobius"/>
    </source>
</evidence>
<dbReference type="PANTHER" id="PTHR44757:SF2">
    <property type="entry name" value="BIOFILM ARCHITECTURE MAINTENANCE PROTEIN MBAA"/>
    <property type="match status" value="1"/>
</dbReference>
<gene>
    <name evidence="5" type="ORF">H6P80_08665</name>
</gene>
<dbReference type="SMART" id="SM00267">
    <property type="entry name" value="GGDEF"/>
    <property type="match status" value="1"/>
</dbReference>
<evidence type="ECO:0000313" key="6">
    <source>
        <dbReference type="Proteomes" id="UP000564378"/>
    </source>
</evidence>
<proteinExistence type="predicted"/>
<feature type="transmembrane region" description="Helical" evidence="2">
    <location>
        <begin position="28"/>
        <end position="50"/>
    </location>
</feature>
<reference evidence="5 6" key="1">
    <citation type="submission" date="2020-08" db="EMBL/GenBank/DDBJ databases">
        <title>Draft genome sequence of Parasphingopyxis sp. GrpM-11.</title>
        <authorList>
            <person name="Oh J."/>
            <person name="Roh D.-H."/>
        </authorList>
    </citation>
    <scope>NUCLEOTIDE SEQUENCE [LARGE SCALE GENOMIC DNA]</scope>
    <source>
        <strain evidence="5 6">GrpM-11</strain>
    </source>
</reference>
<dbReference type="SMART" id="SM00052">
    <property type="entry name" value="EAL"/>
    <property type="match status" value="1"/>
</dbReference>